<accession>A0AAN6U1V4</accession>
<name>A0AAN6U1V4_9PEZI</name>
<dbReference type="AlphaFoldDB" id="A0AAN6U1V4"/>
<gene>
    <name evidence="1" type="ORF">N657DRAFT_671303</name>
</gene>
<reference evidence="1" key="1">
    <citation type="journal article" date="2023" name="Mol. Phylogenet. Evol.">
        <title>Genome-scale phylogeny and comparative genomics of the fungal order Sordariales.</title>
        <authorList>
            <person name="Hensen N."/>
            <person name="Bonometti L."/>
            <person name="Westerberg I."/>
            <person name="Brannstrom I.O."/>
            <person name="Guillou S."/>
            <person name="Cros-Aarteil S."/>
            <person name="Calhoun S."/>
            <person name="Haridas S."/>
            <person name="Kuo A."/>
            <person name="Mondo S."/>
            <person name="Pangilinan J."/>
            <person name="Riley R."/>
            <person name="LaButti K."/>
            <person name="Andreopoulos B."/>
            <person name="Lipzen A."/>
            <person name="Chen C."/>
            <person name="Yan M."/>
            <person name="Daum C."/>
            <person name="Ng V."/>
            <person name="Clum A."/>
            <person name="Steindorff A."/>
            <person name="Ohm R.A."/>
            <person name="Martin F."/>
            <person name="Silar P."/>
            <person name="Natvig D.O."/>
            <person name="Lalanne C."/>
            <person name="Gautier V."/>
            <person name="Ament-Velasquez S.L."/>
            <person name="Kruys A."/>
            <person name="Hutchinson M.I."/>
            <person name="Powell A.J."/>
            <person name="Barry K."/>
            <person name="Miller A.N."/>
            <person name="Grigoriev I.V."/>
            <person name="Debuchy R."/>
            <person name="Gladieux P."/>
            <person name="Hiltunen Thoren M."/>
            <person name="Johannesson H."/>
        </authorList>
    </citation>
    <scope>NUCLEOTIDE SEQUENCE</scope>
    <source>
        <strain evidence="1">CBS 731.68</strain>
    </source>
</reference>
<evidence type="ECO:0000313" key="2">
    <source>
        <dbReference type="Proteomes" id="UP001302602"/>
    </source>
</evidence>
<dbReference type="GeneID" id="87832357"/>
<dbReference type="Proteomes" id="UP001302602">
    <property type="component" value="Unassembled WGS sequence"/>
</dbReference>
<comment type="caution">
    <text evidence="1">The sequence shown here is derived from an EMBL/GenBank/DDBJ whole genome shotgun (WGS) entry which is preliminary data.</text>
</comment>
<reference evidence="1" key="2">
    <citation type="submission" date="2023-05" db="EMBL/GenBank/DDBJ databases">
        <authorList>
            <consortium name="Lawrence Berkeley National Laboratory"/>
            <person name="Steindorff A."/>
            <person name="Hensen N."/>
            <person name="Bonometti L."/>
            <person name="Westerberg I."/>
            <person name="Brannstrom I.O."/>
            <person name="Guillou S."/>
            <person name="Cros-Aarteil S."/>
            <person name="Calhoun S."/>
            <person name="Haridas S."/>
            <person name="Kuo A."/>
            <person name="Mondo S."/>
            <person name="Pangilinan J."/>
            <person name="Riley R."/>
            <person name="Labutti K."/>
            <person name="Andreopoulos B."/>
            <person name="Lipzen A."/>
            <person name="Chen C."/>
            <person name="Yanf M."/>
            <person name="Daum C."/>
            <person name="Ng V."/>
            <person name="Clum A."/>
            <person name="Ohm R."/>
            <person name="Martin F."/>
            <person name="Silar P."/>
            <person name="Natvig D."/>
            <person name="Lalanne C."/>
            <person name="Gautier V."/>
            <person name="Ament-Velasquez S.L."/>
            <person name="Kruys A."/>
            <person name="Hutchinson M.I."/>
            <person name="Powell A.J."/>
            <person name="Barry K."/>
            <person name="Miller A.N."/>
            <person name="Grigoriev I.V."/>
            <person name="Debuchy R."/>
            <person name="Gladieux P."/>
            <person name="Thoren M.H."/>
            <person name="Johannesson H."/>
        </authorList>
    </citation>
    <scope>NUCLEOTIDE SEQUENCE</scope>
    <source>
        <strain evidence="1">CBS 731.68</strain>
    </source>
</reference>
<dbReference type="EMBL" id="MU853227">
    <property type="protein sequence ID" value="KAK4124286.1"/>
    <property type="molecule type" value="Genomic_DNA"/>
</dbReference>
<evidence type="ECO:0000313" key="1">
    <source>
        <dbReference type="EMBL" id="KAK4124286.1"/>
    </source>
</evidence>
<proteinExistence type="predicted"/>
<sequence length="205" mass="22633">MEFSLRLLLNASPLPTCGPSPQPADSSALTHPFFVPEFQPAFREGPGIARGTQAQVERLVRLVGNDGDLKKLLNDANELCAFQGFDTKTIAVLGESGMGDTRSACTSVGTEYMQRTMKHTAPIEHLSSSALEEVVAELLWNSRHVYLPGVKDQGPSVDNFHQLRPRRNVLMPVADQEESRELLQGMRALNERVREVLRRGALRGV</sequence>
<organism evidence="1 2">
    <name type="scientific">Parathielavia appendiculata</name>
    <dbReference type="NCBI Taxonomy" id="2587402"/>
    <lineage>
        <taxon>Eukaryota</taxon>
        <taxon>Fungi</taxon>
        <taxon>Dikarya</taxon>
        <taxon>Ascomycota</taxon>
        <taxon>Pezizomycotina</taxon>
        <taxon>Sordariomycetes</taxon>
        <taxon>Sordariomycetidae</taxon>
        <taxon>Sordariales</taxon>
        <taxon>Chaetomiaceae</taxon>
        <taxon>Parathielavia</taxon>
    </lineage>
</organism>
<dbReference type="RefSeq" id="XP_062648057.1">
    <property type="nucleotide sequence ID" value="XM_062795589.1"/>
</dbReference>
<keyword evidence="2" id="KW-1185">Reference proteome</keyword>
<protein>
    <submittedName>
        <fullName evidence="1">Uncharacterized protein</fullName>
    </submittedName>
</protein>